<dbReference type="InterPro" id="IPR006594">
    <property type="entry name" value="LisH"/>
</dbReference>
<dbReference type="PANTHER" id="PTHR12170:SF3">
    <property type="entry name" value="GH10162P"/>
    <property type="match status" value="1"/>
</dbReference>
<keyword evidence="2" id="KW-0963">Cytoplasm</keyword>
<dbReference type="InterPro" id="IPR045098">
    <property type="entry name" value="Fyv10_fam"/>
</dbReference>
<dbReference type="GO" id="GO:0043161">
    <property type="term" value="P:proteasome-mediated ubiquitin-dependent protein catabolic process"/>
    <property type="evidence" value="ECO:0007669"/>
    <property type="project" value="InterPro"/>
</dbReference>
<dbReference type="Gene3D" id="3.30.40.10">
    <property type="entry name" value="Zinc/RING finger domain, C3HC4 (zinc finger)"/>
    <property type="match status" value="1"/>
</dbReference>
<protein>
    <recommendedName>
        <fullName evidence="8">GID complex catalytic subunit 2</fullName>
    </recommendedName>
    <alternativeName>
        <fullName evidence="7">Glucose-induced degradation protein 2</fullName>
    </alternativeName>
</protein>
<sequence length="388" mass="43757">MEAVQKEHGRLLKRLKASQSIKHVQSTIEILQSARDTIHSDPNQAAVTLAKLQNPVKASFESINDTLKETHSGMNKYTKSLDKLFKDRPLPSTDHDVLSTQEPLINRAIAMHLLREGQFSVASTFLEEIAKQKSLEFVQSSSQSPEKAATLLEMDEEPSETTRQQFASMYYILHEMKENRNLQPAIEWSRDHRAALEARGSNLEFELCRLHAGIRSPRVSSLRPRYLREVQQLVGAMAFCPNMRGSPYASIFNNPSAWDDVAQFFTREFCSLLGLSADSPLYVAATAGAIALPTLLKLQSIMKAKRTEWTSENELPVEISLPPSYLFHSIFVCPVSKEQATDDNPPMMIPCGHVIAEESLRRLSKGNRFKCPYCPSESHPRDARKVFL</sequence>
<feature type="zinc finger region" description="RING-Gid-type" evidence="9">
    <location>
        <begin position="333"/>
        <end position="374"/>
    </location>
</feature>
<comment type="caution">
    <text evidence="11">The sequence shown here is derived from an EMBL/GenBank/DDBJ whole genome shotgun (WGS) entry which is preliminary data.</text>
</comment>
<dbReference type="RefSeq" id="XP_058333397.1">
    <property type="nucleotide sequence ID" value="XM_058470256.1"/>
</dbReference>
<reference evidence="11" key="1">
    <citation type="submission" date="2022-11" db="EMBL/GenBank/DDBJ databases">
        <authorList>
            <person name="Petersen C."/>
        </authorList>
    </citation>
    <scope>NUCLEOTIDE SEQUENCE</scope>
    <source>
        <strain evidence="11">IBT 19713</strain>
    </source>
</reference>
<evidence type="ECO:0000256" key="5">
    <source>
        <dbReference type="ARBA" id="ARBA00022833"/>
    </source>
</evidence>
<evidence type="ECO:0000313" key="11">
    <source>
        <dbReference type="EMBL" id="KAJ5245976.1"/>
    </source>
</evidence>
<evidence type="ECO:0000313" key="12">
    <source>
        <dbReference type="Proteomes" id="UP001150941"/>
    </source>
</evidence>
<dbReference type="PROSITE" id="PS50896">
    <property type="entry name" value="LISH"/>
    <property type="match status" value="1"/>
</dbReference>
<dbReference type="EMBL" id="JAPQKS010000002">
    <property type="protein sequence ID" value="KAJ5245976.1"/>
    <property type="molecule type" value="Genomic_DNA"/>
</dbReference>
<evidence type="ECO:0000256" key="9">
    <source>
        <dbReference type="PROSITE-ProRule" id="PRU01215"/>
    </source>
</evidence>
<keyword evidence="12" id="KW-1185">Reference proteome</keyword>
<comment type="subcellular location">
    <subcellularLocation>
        <location evidence="1">Cytoplasm</location>
    </subcellularLocation>
</comment>
<evidence type="ECO:0000256" key="8">
    <source>
        <dbReference type="ARBA" id="ARBA00080744"/>
    </source>
</evidence>
<dbReference type="InterPro" id="IPR013144">
    <property type="entry name" value="CRA_dom"/>
</dbReference>
<dbReference type="AlphaFoldDB" id="A0A9W9TW52"/>
<dbReference type="FunFam" id="3.30.40.10:FF:000143">
    <property type="entry name" value="Regulator of gluconeogenesis Rmd5"/>
    <property type="match status" value="1"/>
</dbReference>
<dbReference type="InterPro" id="IPR037683">
    <property type="entry name" value="Rmd5_dRing"/>
</dbReference>
<dbReference type="Pfam" id="PF13445">
    <property type="entry name" value="zf-RING_UBOX"/>
    <property type="match status" value="1"/>
</dbReference>
<dbReference type="InterPro" id="IPR013083">
    <property type="entry name" value="Znf_RING/FYVE/PHD"/>
</dbReference>
<evidence type="ECO:0000256" key="4">
    <source>
        <dbReference type="ARBA" id="ARBA00022771"/>
    </source>
</evidence>
<dbReference type="GeneID" id="83197559"/>
<dbReference type="GO" id="GO:0061630">
    <property type="term" value="F:ubiquitin protein ligase activity"/>
    <property type="evidence" value="ECO:0007669"/>
    <property type="project" value="InterPro"/>
</dbReference>
<dbReference type="GO" id="GO:0005737">
    <property type="term" value="C:cytoplasm"/>
    <property type="evidence" value="ECO:0007669"/>
    <property type="project" value="UniProtKB-SubCell"/>
</dbReference>
<dbReference type="GO" id="GO:0005634">
    <property type="term" value="C:nucleus"/>
    <property type="evidence" value="ECO:0007669"/>
    <property type="project" value="TreeGrafter"/>
</dbReference>
<dbReference type="PANTHER" id="PTHR12170">
    <property type="entry name" value="MACROPHAGE ERYTHROBLAST ATTACHER-RELATED"/>
    <property type="match status" value="1"/>
</dbReference>
<dbReference type="InterPro" id="IPR024964">
    <property type="entry name" value="CTLH/CRA"/>
</dbReference>
<name>A0A9W9TW52_9EURO</name>
<evidence type="ECO:0000259" key="10">
    <source>
        <dbReference type="PROSITE" id="PS51867"/>
    </source>
</evidence>
<reference evidence="11" key="2">
    <citation type="journal article" date="2023" name="IMA Fungus">
        <title>Comparative genomic study of the Penicillium genus elucidates a diverse pangenome and 15 lateral gene transfer events.</title>
        <authorList>
            <person name="Petersen C."/>
            <person name="Sorensen T."/>
            <person name="Nielsen M.R."/>
            <person name="Sondergaard T.E."/>
            <person name="Sorensen J.L."/>
            <person name="Fitzpatrick D.A."/>
            <person name="Frisvad J.C."/>
            <person name="Nielsen K.L."/>
        </authorList>
    </citation>
    <scope>NUCLEOTIDE SEQUENCE</scope>
    <source>
        <strain evidence="11">IBT 19713</strain>
    </source>
</reference>
<comment type="similarity">
    <text evidence="6">Belongs to the RMD5/GID2 family.</text>
</comment>
<dbReference type="Pfam" id="PF10607">
    <property type="entry name" value="CTLH"/>
    <property type="match status" value="2"/>
</dbReference>
<evidence type="ECO:0000256" key="7">
    <source>
        <dbReference type="ARBA" id="ARBA00075398"/>
    </source>
</evidence>
<dbReference type="InterPro" id="IPR027370">
    <property type="entry name" value="Znf-RING_euk"/>
</dbReference>
<evidence type="ECO:0000256" key="2">
    <source>
        <dbReference type="ARBA" id="ARBA00022490"/>
    </source>
</evidence>
<keyword evidence="4 9" id="KW-0863">Zinc-finger</keyword>
<gene>
    <name evidence="11" type="ORF">N7468_000959</name>
</gene>
<dbReference type="PROSITE" id="PS51867">
    <property type="entry name" value="ZF_RING_GID"/>
    <property type="match status" value="1"/>
</dbReference>
<keyword evidence="3" id="KW-0479">Metal-binding</keyword>
<evidence type="ECO:0000256" key="3">
    <source>
        <dbReference type="ARBA" id="ARBA00022723"/>
    </source>
</evidence>
<dbReference type="OrthoDB" id="1933281at2759"/>
<dbReference type="GO" id="GO:0008270">
    <property type="term" value="F:zinc ion binding"/>
    <property type="evidence" value="ECO:0007669"/>
    <property type="project" value="UniProtKB-KW"/>
</dbReference>
<dbReference type="SUPFAM" id="SSF57850">
    <property type="entry name" value="RING/U-box"/>
    <property type="match status" value="1"/>
</dbReference>
<dbReference type="SMART" id="SM00757">
    <property type="entry name" value="CRA"/>
    <property type="match status" value="1"/>
</dbReference>
<accession>A0A9W9TW52</accession>
<proteinExistence type="inferred from homology"/>
<evidence type="ECO:0000256" key="1">
    <source>
        <dbReference type="ARBA" id="ARBA00004496"/>
    </source>
</evidence>
<dbReference type="InterPro" id="IPR044063">
    <property type="entry name" value="ZF_RING_GID"/>
</dbReference>
<keyword evidence="5" id="KW-0862">Zinc</keyword>
<dbReference type="CDD" id="cd16652">
    <property type="entry name" value="dRING_Rmd5p-like"/>
    <property type="match status" value="1"/>
</dbReference>
<feature type="domain" description="RING-Gid-type" evidence="10">
    <location>
        <begin position="333"/>
        <end position="374"/>
    </location>
</feature>
<evidence type="ECO:0000256" key="6">
    <source>
        <dbReference type="ARBA" id="ARBA00061136"/>
    </source>
</evidence>
<dbReference type="GO" id="GO:0034657">
    <property type="term" value="C:GID complex"/>
    <property type="evidence" value="ECO:0007669"/>
    <property type="project" value="TreeGrafter"/>
</dbReference>
<dbReference type="Proteomes" id="UP001150941">
    <property type="component" value="Unassembled WGS sequence"/>
</dbReference>
<organism evidence="11 12">
    <name type="scientific">Penicillium chermesinum</name>
    <dbReference type="NCBI Taxonomy" id="63820"/>
    <lineage>
        <taxon>Eukaryota</taxon>
        <taxon>Fungi</taxon>
        <taxon>Dikarya</taxon>
        <taxon>Ascomycota</taxon>
        <taxon>Pezizomycotina</taxon>
        <taxon>Eurotiomycetes</taxon>
        <taxon>Eurotiomycetidae</taxon>
        <taxon>Eurotiales</taxon>
        <taxon>Aspergillaceae</taxon>
        <taxon>Penicillium</taxon>
    </lineage>
</organism>